<evidence type="ECO:0000313" key="2">
    <source>
        <dbReference type="Proteomes" id="UP000295777"/>
    </source>
</evidence>
<reference evidence="1 2" key="1">
    <citation type="submission" date="2019-03" db="EMBL/GenBank/DDBJ databases">
        <title>Genomic Encyclopedia of Archaeal and Bacterial Type Strains, Phase II (KMG-II): from individual species to whole genera.</title>
        <authorList>
            <person name="Goeker M."/>
        </authorList>
    </citation>
    <scope>NUCLEOTIDE SEQUENCE [LARGE SCALE GENOMIC DNA]</scope>
    <source>
        <strain evidence="1 2">DSM 24425</strain>
    </source>
</reference>
<protein>
    <submittedName>
        <fullName evidence="1">Uncharacterized protein</fullName>
    </submittedName>
</protein>
<dbReference type="Proteomes" id="UP000295777">
    <property type="component" value="Unassembled WGS sequence"/>
</dbReference>
<comment type="caution">
    <text evidence="1">The sequence shown here is derived from an EMBL/GenBank/DDBJ whole genome shotgun (WGS) entry which is preliminary data.</text>
</comment>
<gene>
    <name evidence="1" type="ORF">CLV27_1027</name>
</gene>
<name>A0A4R1G9K9_9BACT</name>
<dbReference type="OrthoDB" id="12576at2"/>
<dbReference type="AlphaFoldDB" id="A0A4R1G9K9"/>
<organism evidence="1 2">
    <name type="scientific">Phorcysia thermohydrogeniphila</name>
    <dbReference type="NCBI Taxonomy" id="936138"/>
    <lineage>
        <taxon>Bacteria</taxon>
        <taxon>Pseudomonadati</taxon>
        <taxon>Aquificota</taxon>
        <taxon>Aquificia</taxon>
        <taxon>Desulfurobacteriales</taxon>
        <taxon>Desulfurobacteriaceae</taxon>
        <taxon>Phorcysia</taxon>
    </lineage>
</organism>
<keyword evidence="2" id="KW-1185">Reference proteome</keyword>
<dbReference type="RefSeq" id="WP_132526455.1">
    <property type="nucleotide sequence ID" value="NZ_SMFV01000003.1"/>
</dbReference>
<proteinExistence type="predicted"/>
<evidence type="ECO:0000313" key="1">
    <source>
        <dbReference type="EMBL" id="TCK04594.1"/>
    </source>
</evidence>
<dbReference type="EMBL" id="SMFV01000003">
    <property type="protein sequence ID" value="TCK04594.1"/>
    <property type="molecule type" value="Genomic_DNA"/>
</dbReference>
<accession>A0A4R1G9K9</accession>
<sequence length="240" mass="28061">MSCSCRKGKSIKKLESEEIKELLKFLEKEPAIFTFILDLINSFRPTDSKDIRAERVFLTVREIQELGLLDFLQAEELLRILKKFFVQSSDAQRGNFLEVLVSRLGPFTFEGRVKRVNQCKVFLKSRKLSEKEIDVAFSGNGYLEVHECKSNMARQWRDPLSKRSRRGAKLYFLNNLPDVCKGDRQVIPCCSGPDGELTTKYVKKVFRFYGFKRIKVFGRKELKEKFLKKLQKSKSHRNKC</sequence>